<dbReference type="EMBL" id="GL636196">
    <property type="protein sequence ID" value="EFW11259.1"/>
    <property type="molecule type" value="Genomic_DNA"/>
</dbReference>
<dbReference type="Proteomes" id="UP000013568">
    <property type="component" value="Unassembled WGS sequence"/>
</dbReference>
<reference evidence="2" key="1">
    <citation type="journal article" date="2011" name="Genome Biol. Evol.">
        <title>Massive genomic decay in Serratia symbiotica, a recently evolved symbiont of aphids.</title>
        <authorList>
            <person name="Burke G.R."/>
            <person name="Moran N.A."/>
        </authorList>
    </citation>
    <scope>NUCLEOTIDE SEQUENCE [LARGE SCALE GENOMIC DNA]</scope>
    <source>
        <strain evidence="2">Tucson</strain>
    </source>
</reference>
<protein>
    <submittedName>
        <fullName evidence="1">Uncharacterized protein</fullName>
    </submittedName>
</protein>
<evidence type="ECO:0000313" key="2">
    <source>
        <dbReference type="Proteomes" id="UP000013568"/>
    </source>
</evidence>
<proteinExistence type="predicted"/>
<keyword evidence="2" id="KW-1185">Reference proteome</keyword>
<accession>E9CQB1</accession>
<sequence length="65" mass="6802">AHNNHLDRTISNHAMPGVAAGDVDTMVRSLAHGLPGSLGDLCDILNVAQDKAKDKAGKKTVNEIV</sequence>
<dbReference type="AlphaFoldDB" id="E9CQB1"/>
<gene>
    <name evidence="1" type="ORF">SSYM_0069</name>
</gene>
<feature type="non-terminal residue" evidence="1">
    <location>
        <position position="1"/>
    </location>
</feature>
<name>E9CQB1_9GAMM</name>
<organism evidence="1 2">
    <name type="scientific">Serratia symbiotica str. Tucson</name>
    <dbReference type="NCBI Taxonomy" id="914128"/>
    <lineage>
        <taxon>Bacteria</taxon>
        <taxon>Pseudomonadati</taxon>
        <taxon>Pseudomonadota</taxon>
        <taxon>Gammaproteobacteria</taxon>
        <taxon>Enterobacterales</taxon>
        <taxon>Yersiniaceae</taxon>
        <taxon>Serratia</taxon>
        <taxon>Serratia symbiotica</taxon>
    </lineage>
</organism>
<evidence type="ECO:0000313" key="1">
    <source>
        <dbReference type="EMBL" id="EFW11259.1"/>
    </source>
</evidence>
<dbReference type="HOGENOM" id="CLU_2837536_0_0_6"/>